<reference evidence="1" key="1">
    <citation type="submission" date="2007-07" db="EMBL/GenBank/DDBJ databases">
        <title>PCAP assembly of the Caenorhabditis remanei genome.</title>
        <authorList>
            <consortium name="The Caenorhabditis remanei Sequencing Consortium"/>
            <person name="Wilson R.K."/>
        </authorList>
    </citation>
    <scope>NUCLEOTIDE SEQUENCE [LARGE SCALE GENOMIC DNA]</scope>
    <source>
        <strain evidence="1">PB4641</strain>
    </source>
</reference>
<sequence length="519" mass="55252">MGLDSVKKWWNNEAENKEKSWDITGRLGSAASTVKIYSISAAMSVGSTASETVASTSSAIKNSTVSAVSSIGNSAKDFSISAATSIGNGAKSAVASTSSVIKESTVSAACSIGDSAKAAFTSTSTTVAKGLGSASSGVWNWWNGEKEKEPKRIRWIPNSWRNDSDSMEKDNENNSGWGYLGSAASTVRDYSVSAVSTFGSTAKSALNSDAVQSTSKVIKESTVSAASSIGNSAKSAWNSDIVASTSSTVSSGLSSAASGVKTWWYKEDQKNEEVSIFRVRILKKPPIFQTEHSRDSLRGGIAAMSKNASKYVIQTSGRASNILNIFDKTNRSSLGNPRWWIRFDRPHGNVNYPHININKAVTGIKDPHIQISPTTAKTVGYFGKVAEKANDYAPILTTAAVIYESYQIGKEVKKDYEYGTTRNTIKRVATTTATYTSGSIGACAGATIGSSIFPGIGTIFGGIVGGVLGGYYGGHYSHVASEKALNHIEWDVAVLECNGCREEYTWKKYQEIQGVCCEF</sequence>
<dbReference type="EMBL" id="DS268461">
    <property type="protein sequence ID" value="EFP06206.1"/>
    <property type="molecule type" value="Genomic_DNA"/>
</dbReference>
<organism evidence="2">
    <name type="scientific">Caenorhabditis remanei</name>
    <name type="common">Caenorhabditis vulgaris</name>
    <dbReference type="NCBI Taxonomy" id="31234"/>
    <lineage>
        <taxon>Eukaryota</taxon>
        <taxon>Metazoa</taxon>
        <taxon>Ecdysozoa</taxon>
        <taxon>Nematoda</taxon>
        <taxon>Chromadorea</taxon>
        <taxon>Rhabditida</taxon>
        <taxon>Rhabditina</taxon>
        <taxon>Rhabditomorpha</taxon>
        <taxon>Rhabditoidea</taxon>
        <taxon>Rhabditidae</taxon>
        <taxon>Peloderinae</taxon>
        <taxon>Caenorhabditis</taxon>
    </lineage>
</organism>
<dbReference type="Proteomes" id="UP000008281">
    <property type="component" value="Unassembled WGS sequence"/>
</dbReference>
<gene>
    <name evidence="1" type="ORF">CRE_06732</name>
</gene>
<keyword evidence="2" id="KW-1185">Reference proteome</keyword>
<dbReference type="FunCoup" id="E3MNT8">
    <property type="interactions" value="540"/>
</dbReference>
<name>E3MNT8_CAERE</name>
<dbReference type="STRING" id="31234.E3MNT8"/>
<dbReference type="HOGENOM" id="CLU_525022_0_0_1"/>
<evidence type="ECO:0000313" key="1">
    <source>
        <dbReference type="EMBL" id="EFP06206.1"/>
    </source>
</evidence>
<accession>E3MNT8</accession>
<protein>
    <submittedName>
        <fullName evidence="1">Uncharacterized protein</fullName>
    </submittedName>
</protein>
<dbReference type="PANTHER" id="PTHR21525">
    <property type="entry name" value="MOTILE SPERM PROTEIN"/>
    <property type="match status" value="1"/>
</dbReference>
<dbReference type="InParanoid" id="E3MNT8"/>
<dbReference type="eggNOG" id="ENOG502T365">
    <property type="taxonomic scope" value="Eukaryota"/>
</dbReference>
<dbReference type="PANTHER" id="PTHR21525:SF9">
    <property type="entry name" value="CHANNEL_COLICIN DOMAIN-CONTAINING PROTEIN"/>
    <property type="match status" value="1"/>
</dbReference>
<dbReference type="OrthoDB" id="5870415at2759"/>
<proteinExistence type="predicted"/>
<dbReference type="AlphaFoldDB" id="E3MNT8"/>
<evidence type="ECO:0000313" key="2">
    <source>
        <dbReference type="Proteomes" id="UP000008281"/>
    </source>
</evidence>